<dbReference type="PATRIC" id="fig|883078.3.peg.3272"/>
<reference evidence="2 3" key="1">
    <citation type="submission" date="2012-04" db="EMBL/GenBank/DDBJ databases">
        <title>The Genome Sequence of Afipia broomeae ATCC 49717.</title>
        <authorList>
            <consortium name="The Broad Institute Genome Sequencing Platform"/>
            <person name="Earl A."/>
            <person name="Ward D."/>
            <person name="Feldgarden M."/>
            <person name="Gevers D."/>
            <person name="Huys G."/>
            <person name="Walker B."/>
            <person name="Young S.K."/>
            <person name="Zeng Q."/>
            <person name="Gargeya S."/>
            <person name="Fitzgerald M."/>
            <person name="Haas B."/>
            <person name="Abouelleil A."/>
            <person name="Alvarado L."/>
            <person name="Arachchi H.M."/>
            <person name="Berlin A."/>
            <person name="Chapman S.B."/>
            <person name="Goldberg J."/>
            <person name="Griggs A."/>
            <person name="Gujja S."/>
            <person name="Hansen M."/>
            <person name="Howarth C."/>
            <person name="Imamovic A."/>
            <person name="Larimer J."/>
            <person name="McCowen C."/>
            <person name="Montmayeur A."/>
            <person name="Murphy C."/>
            <person name="Neiman D."/>
            <person name="Pearson M."/>
            <person name="Priest M."/>
            <person name="Roberts A."/>
            <person name="Saif S."/>
            <person name="Shea T."/>
            <person name="Sisk P."/>
            <person name="Sykes S."/>
            <person name="Wortman J."/>
            <person name="Nusbaum C."/>
            <person name="Birren B."/>
        </authorList>
    </citation>
    <scope>NUCLEOTIDE SEQUENCE [LARGE SCALE GENOMIC DNA]</scope>
    <source>
        <strain evidence="2 3">ATCC 49717</strain>
    </source>
</reference>
<feature type="region of interest" description="Disordered" evidence="1">
    <location>
        <begin position="369"/>
        <end position="397"/>
    </location>
</feature>
<dbReference type="Gene3D" id="3.30.1380.10">
    <property type="match status" value="1"/>
</dbReference>
<accession>K8P5M7</accession>
<dbReference type="AlphaFoldDB" id="K8P5M7"/>
<proteinExistence type="predicted"/>
<evidence type="ECO:0000256" key="1">
    <source>
        <dbReference type="SAM" id="MobiDB-lite"/>
    </source>
</evidence>
<feature type="region of interest" description="Disordered" evidence="1">
    <location>
        <begin position="33"/>
        <end position="69"/>
    </location>
</feature>
<comment type="caution">
    <text evidence="2">The sequence shown here is derived from an EMBL/GenBank/DDBJ whole genome shotgun (WGS) entry which is preliminary data.</text>
</comment>
<organism evidence="2 3">
    <name type="scientific">Afipia broomeae ATCC 49717</name>
    <dbReference type="NCBI Taxonomy" id="883078"/>
    <lineage>
        <taxon>Bacteria</taxon>
        <taxon>Pseudomonadati</taxon>
        <taxon>Pseudomonadota</taxon>
        <taxon>Alphaproteobacteria</taxon>
        <taxon>Hyphomicrobiales</taxon>
        <taxon>Nitrobacteraceae</taxon>
        <taxon>Afipia</taxon>
    </lineage>
</organism>
<dbReference type="SUPFAM" id="SSF55166">
    <property type="entry name" value="Hedgehog/DD-peptidase"/>
    <property type="match status" value="1"/>
</dbReference>
<dbReference type="eggNOG" id="COG1876">
    <property type="taxonomic scope" value="Bacteria"/>
</dbReference>
<dbReference type="InterPro" id="IPR009045">
    <property type="entry name" value="Zn_M74/Hedgehog-like"/>
</dbReference>
<keyword evidence="3" id="KW-1185">Reference proteome</keyword>
<dbReference type="Proteomes" id="UP000001096">
    <property type="component" value="Unassembled WGS sequence"/>
</dbReference>
<feature type="compositionally biased region" description="Basic and acidic residues" evidence="1">
    <location>
        <begin position="369"/>
        <end position="381"/>
    </location>
</feature>
<dbReference type="EMBL" id="AGWX01000004">
    <property type="protein sequence ID" value="EKS36746.1"/>
    <property type="molecule type" value="Genomic_DNA"/>
</dbReference>
<protein>
    <submittedName>
        <fullName evidence="2">Uncharacterized protein</fullName>
    </submittedName>
</protein>
<dbReference type="HOGENOM" id="CLU_032375_0_0_5"/>
<evidence type="ECO:0000313" key="2">
    <source>
        <dbReference type="EMBL" id="EKS36746.1"/>
    </source>
</evidence>
<name>K8P5M7_9BRAD</name>
<sequence length="397" mass="43277">MMNLQRPSVQTPVLRSAVFATGIVGLLATGSEAPQTAVAAPREDISSHSTEYQPASRSQPRSVLNDDPAQTDAAMGELADAVAEALIALDRQILVAKAASINSPDVPLTPPAPVQLASVDPLDVQIGEPNKAVNSIEIVDECLVMEICVDRYLWALYERTLKEDTIKVPERRSVTLKRRGKMVTVTRTFTKLVDQDFGWKDPKAAERVRMSMQDYVIGGMDRSFKLKLFHMLHAAEAAGLSPGITSGFRDDYRQSIASGLKAASNRSYHGGSLRGGYGHGLAADVVSVDGGTRNQRWASSDKLWKWVDANGRGFGIGRPYLGRDPPHVAPVDGEEFARHSHGTKQAASDVKRTKKIEVKKGDVKRADVKKVKRVATRDHSRPVKRPRTVVASKLKAS</sequence>
<feature type="compositionally biased region" description="Polar residues" evidence="1">
    <location>
        <begin position="47"/>
        <end position="62"/>
    </location>
</feature>
<dbReference type="RefSeq" id="WP_006021867.1">
    <property type="nucleotide sequence ID" value="NZ_KB375283.1"/>
</dbReference>
<gene>
    <name evidence="2" type="ORF">HMPREF9695_03164</name>
</gene>
<evidence type="ECO:0000313" key="3">
    <source>
        <dbReference type="Proteomes" id="UP000001096"/>
    </source>
</evidence>